<evidence type="ECO:0000259" key="10">
    <source>
        <dbReference type="PROSITE" id="PS50109"/>
    </source>
</evidence>
<dbReference type="SMART" id="SM00387">
    <property type="entry name" value="HATPase_c"/>
    <property type="match status" value="1"/>
</dbReference>
<dbReference type="PROSITE" id="PS50109">
    <property type="entry name" value="HIS_KIN"/>
    <property type="match status" value="1"/>
</dbReference>
<dbReference type="Gene3D" id="3.30.450.20">
    <property type="entry name" value="PAS domain"/>
    <property type="match status" value="2"/>
</dbReference>
<evidence type="ECO:0000256" key="9">
    <source>
        <dbReference type="SAM" id="Phobius"/>
    </source>
</evidence>
<reference evidence="11 14" key="2">
    <citation type="submission" date="2019-07" db="EMBL/GenBank/DDBJ databases">
        <title>Whole genome shotgun sequence of Myxococcus virescens NBRC 100334.</title>
        <authorList>
            <person name="Hosoyama A."/>
            <person name="Uohara A."/>
            <person name="Ohji S."/>
            <person name="Ichikawa N."/>
        </authorList>
    </citation>
    <scope>NUCLEOTIDE SEQUENCE [LARGE SCALE GENOMIC DNA]</scope>
    <source>
        <strain evidence="11 14">NBRC 100334</strain>
    </source>
</reference>
<keyword evidence="9" id="KW-0472">Membrane</keyword>
<evidence type="ECO:0000313" key="14">
    <source>
        <dbReference type="Proteomes" id="UP000321224"/>
    </source>
</evidence>
<dbReference type="InterPro" id="IPR036890">
    <property type="entry name" value="HATPase_C_sf"/>
</dbReference>
<dbReference type="Gene3D" id="1.10.287.130">
    <property type="match status" value="1"/>
</dbReference>
<dbReference type="InterPro" id="IPR003661">
    <property type="entry name" value="HisK_dim/P_dom"/>
</dbReference>
<feature type="transmembrane region" description="Helical" evidence="9">
    <location>
        <begin position="305"/>
        <end position="329"/>
    </location>
</feature>
<dbReference type="GO" id="GO:0005524">
    <property type="term" value="F:ATP binding"/>
    <property type="evidence" value="ECO:0007669"/>
    <property type="project" value="UniProtKB-KW"/>
</dbReference>
<evidence type="ECO:0000256" key="5">
    <source>
        <dbReference type="ARBA" id="ARBA00022741"/>
    </source>
</evidence>
<dbReference type="Pfam" id="PF08448">
    <property type="entry name" value="PAS_4"/>
    <property type="match status" value="1"/>
</dbReference>
<dbReference type="PANTHER" id="PTHR43065">
    <property type="entry name" value="SENSOR HISTIDINE KINASE"/>
    <property type="match status" value="1"/>
</dbReference>
<protein>
    <recommendedName>
        <fullName evidence="2">histidine kinase</fullName>
        <ecNumber evidence="2">2.7.13.3</ecNumber>
    </recommendedName>
</protein>
<evidence type="ECO:0000256" key="7">
    <source>
        <dbReference type="ARBA" id="ARBA00022840"/>
    </source>
</evidence>
<dbReference type="EMBL" id="BJVY01000001">
    <property type="protein sequence ID" value="GEL68220.1"/>
    <property type="molecule type" value="Genomic_DNA"/>
</dbReference>
<gene>
    <name evidence="11" type="ORF">MVI01_00040</name>
    <name evidence="12" type="ORF">SAMN04488504_11693</name>
</gene>
<keyword evidence="5" id="KW-0547">Nucleotide-binding</keyword>
<dbReference type="Gene3D" id="3.30.565.10">
    <property type="entry name" value="Histidine kinase-like ATPase, C-terminal domain"/>
    <property type="match status" value="1"/>
</dbReference>
<dbReference type="PANTHER" id="PTHR43065:SF10">
    <property type="entry name" value="PEROXIDE STRESS-ACTIVATED HISTIDINE KINASE MAK3"/>
    <property type="match status" value="1"/>
</dbReference>
<dbReference type="AlphaFoldDB" id="A0A511H3Y5"/>
<accession>A0A511H3Y5</accession>
<evidence type="ECO:0000256" key="3">
    <source>
        <dbReference type="ARBA" id="ARBA00022553"/>
    </source>
</evidence>
<keyword evidence="7" id="KW-0067">ATP-binding</keyword>
<dbReference type="SUPFAM" id="SSF55874">
    <property type="entry name" value="ATPase domain of HSP90 chaperone/DNA topoisomerase II/histidine kinase"/>
    <property type="match status" value="1"/>
</dbReference>
<dbReference type="SUPFAM" id="SSF47384">
    <property type="entry name" value="Homodimeric domain of signal transducing histidine kinase"/>
    <property type="match status" value="1"/>
</dbReference>
<dbReference type="EMBL" id="FNAJ01000016">
    <property type="protein sequence ID" value="SDE98635.1"/>
    <property type="molecule type" value="Genomic_DNA"/>
</dbReference>
<evidence type="ECO:0000313" key="13">
    <source>
        <dbReference type="Proteomes" id="UP000198717"/>
    </source>
</evidence>
<reference evidence="12 13" key="1">
    <citation type="submission" date="2016-10" db="EMBL/GenBank/DDBJ databases">
        <authorList>
            <person name="Varghese N."/>
            <person name="Submissions S."/>
        </authorList>
    </citation>
    <scope>NUCLEOTIDE SEQUENCE [LARGE SCALE GENOMIC DNA]</scope>
    <source>
        <strain evidence="12 13">DSM 2260</strain>
    </source>
</reference>
<evidence type="ECO:0000256" key="4">
    <source>
        <dbReference type="ARBA" id="ARBA00022679"/>
    </source>
</evidence>
<dbReference type="Pfam" id="PF00512">
    <property type="entry name" value="HisKA"/>
    <property type="match status" value="1"/>
</dbReference>
<dbReference type="InterPro" id="IPR004358">
    <property type="entry name" value="Sig_transdc_His_kin-like_C"/>
</dbReference>
<evidence type="ECO:0000313" key="11">
    <source>
        <dbReference type="EMBL" id="GEL68220.1"/>
    </source>
</evidence>
<dbReference type="GO" id="GO:0000155">
    <property type="term" value="F:phosphorelay sensor kinase activity"/>
    <property type="evidence" value="ECO:0007669"/>
    <property type="project" value="InterPro"/>
</dbReference>
<evidence type="ECO:0000313" key="12">
    <source>
        <dbReference type="EMBL" id="SDE98635.1"/>
    </source>
</evidence>
<dbReference type="Proteomes" id="UP000198717">
    <property type="component" value="Unassembled WGS sequence"/>
</dbReference>
<dbReference type="InterPro" id="IPR036097">
    <property type="entry name" value="HisK_dim/P_sf"/>
</dbReference>
<dbReference type="InterPro" id="IPR013656">
    <property type="entry name" value="PAS_4"/>
</dbReference>
<dbReference type="InterPro" id="IPR005467">
    <property type="entry name" value="His_kinase_dom"/>
</dbReference>
<dbReference type="CDD" id="cd00082">
    <property type="entry name" value="HisKA"/>
    <property type="match status" value="1"/>
</dbReference>
<evidence type="ECO:0000256" key="2">
    <source>
        <dbReference type="ARBA" id="ARBA00012438"/>
    </source>
</evidence>
<keyword evidence="3" id="KW-0597">Phosphoprotein</keyword>
<dbReference type="Proteomes" id="UP000321224">
    <property type="component" value="Unassembled WGS sequence"/>
</dbReference>
<sequence>MSPLPPVFMRLPVLPMLLLCLMLSGVIAGVLHFMQRDRQALVDQMARERQAQLLEAVRGVSAALESAEEDLRFAGELLAQPGTAEEHRREMRALLEAVGQYKAILVFGTDGQERLRLVDRRSAAAMTHQFTAEDLALTVEQARSHPPGHVISSPPLPRAQSGWLRAFATALPEDAQDSGGVVVVLVDAEPRFAPLKLLASDSETQLLVLGVHGTPTALTHPNLADRYRRLDTDGHQTPGLAALARALRAGESGTRIIERKEAARLGLGDSEVVATFSPVRFKNGAAWPVATLASTRVLRSHERGLVLRLSLAAVLVSGFLIAFGVYVVLARSRAEALRDSQLHAQRLAHLHDKTQKILDNIPTGVLALSSTRHISAANRALSARMPADVVGQPLTAAFPHAQAPVIQRLEDLVHAATSDGRVRSLHGEPLCLFEEPGQYNVHAVPLEPNTPEVHTLVVLEDLSSLRALEGQLLRAEKLATVGVLAAGIAHEIGTPLGIVRGRAEYVQEKLGREHPQAAGLGTIVGQIDRVSRTLRQLLDFSRLQPADAQAVPLEPLVHSVRELLWMEAERRRLKLEVTVTSPVPAVAADPDQFQQVLINLVLNACDACGAGGRVRLSASMDTGDAPGAWGMVRVDVEDNGCGIAPHHVHQVFDPFFTTKKRGQGTGLGLTMVAHIVRNHGGRIELDSAPERGTRVTVRWPAAAPAGEERHVV</sequence>
<feature type="transmembrane region" description="Helical" evidence="9">
    <location>
        <begin position="12"/>
        <end position="34"/>
    </location>
</feature>
<organism evidence="11 14">
    <name type="scientific">Myxococcus virescens</name>
    <dbReference type="NCBI Taxonomy" id="83456"/>
    <lineage>
        <taxon>Bacteria</taxon>
        <taxon>Pseudomonadati</taxon>
        <taxon>Myxococcota</taxon>
        <taxon>Myxococcia</taxon>
        <taxon>Myxococcales</taxon>
        <taxon>Cystobacterineae</taxon>
        <taxon>Myxococcaceae</taxon>
        <taxon>Myxococcus</taxon>
    </lineage>
</organism>
<name>A0A511H3Y5_9BACT</name>
<keyword evidence="4" id="KW-0808">Transferase</keyword>
<dbReference type="SMART" id="SM00388">
    <property type="entry name" value="HisKA"/>
    <property type="match status" value="1"/>
</dbReference>
<comment type="catalytic activity">
    <reaction evidence="1">
        <text>ATP + protein L-histidine = ADP + protein N-phospho-L-histidine.</text>
        <dbReference type="EC" id="2.7.13.3"/>
    </reaction>
</comment>
<keyword evidence="13" id="KW-1185">Reference proteome</keyword>
<comment type="caution">
    <text evidence="11">The sequence shown here is derived from an EMBL/GenBank/DDBJ whole genome shotgun (WGS) entry which is preliminary data.</text>
</comment>
<feature type="domain" description="Histidine kinase" evidence="10">
    <location>
        <begin position="487"/>
        <end position="703"/>
    </location>
</feature>
<evidence type="ECO:0000256" key="6">
    <source>
        <dbReference type="ARBA" id="ARBA00022777"/>
    </source>
</evidence>
<keyword evidence="8" id="KW-0902">Two-component regulatory system</keyword>
<dbReference type="CDD" id="cd00075">
    <property type="entry name" value="HATPase"/>
    <property type="match status" value="1"/>
</dbReference>
<dbReference type="EC" id="2.7.13.3" evidence="2"/>
<proteinExistence type="predicted"/>
<keyword evidence="9" id="KW-1133">Transmembrane helix</keyword>
<dbReference type="Pfam" id="PF02518">
    <property type="entry name" value="HATPase_c"/>
    <property type="match status" value="1"/>
</dbReference>
<dbReference type="InterPro" id="IPR003594">
    <property type="entry name" value="HATPase_dom"/>
</dbReference>
<evidence type="ECO:0000256" key="8">
    <source>
        <dbReference type="ARBA" id="ARBA00023012"/>
    </source>
</evidence>
<keyword evidence="9" id="KW-0812">Transmembrane</keyword>
<dbReference type="PRINTS" id="PR00344">
    <property type="entry name" value="BCTRLSENSOR"/>
</dbReference>
<keyword evidence="6" id="KW-0418">Kinase</keyword>
<evidence type="ECO:0000256" key="1">
    <source>
        <dbReference type="ARBA" id="ARBA00000085"/>
    </source>
</evidence>